<dbReference type="CDD" id="cd07153">
    <property type="entry name" value="Fur_like"/>
    <property type="match status" value="1"/>
</dbReference>
<dbReference type="PANTHER" id="PTHR33202">
    <property type="entry name" value="ZINC UPTAKE REGULATION PROTEIN"/>
    <property type="match status" value="1"/>
</dbReference>
<organism evidence="8 9">
    <name type="scientific">Mesotoga infera</name>
    <dbReference type="NCBI Taxonomy" id="1236046"/>
    <lineage>
        <taxon>Bacteria</taxon>
        <taxon>Thermotogati</taxon>
        <taxon>Thermotogota</taxon>
        <taxon>Thermotogae</taxon>
        <taxon>Kosmotogales</taxon>
        <taxon>Kosmotogaceae</taxon>
        <taxon>Mesotoga</taxon>
    </lineage>
</organism>
<dbReference type="Proteomes" id="UP000250796">
    <property type="component" value="Chromosome MESINF"/>
</dbReference>
<evidence type="ECO:0000256" key="7">
    <source>
        <dbReference type="PIRSR" id="PIRSR602481-1"/>
    </source>
</evidence>
<evidence type="ECO:0000256" key="2">
    <source>
        <dbReference type="ARBA" id="ARBA00022491"/>
    </source>
</evidence>
<accession>A0A7Z7LH36</accession>
<proteinExistence type="inferred from homology"/>
<dbReference type="InterPro" id="IPR036390">
    <property type="entry name" value="WH_DNA-bd_sf"/>
</dbReference>
<dbReference type="Gene3D" id="1.10.10.10">
    <property type="entry name" value="Winged helix-like DNA-binding domain superfamily/Winged helix DNA-binding domain"/>
    <property type="match status" value="1"/>
</dbReference>
<dbReference type="GO" id="GO:0003700">
    <property type="term" value="F:DNA-binding transcription factor activity"/>
    <property type="evidence" value="ECO:0007669"/>
    <property type="project" value="InterPro"/>
</dbReference>
<dbReference type="EMBL" id="LS974202">
    <property type="protein sequence ID" value="SSC13868.1"/>
    <property type="molecule type" value="Genomic_DNA"/>
</dbReference>
<evidence type="ECO:0000313" key="9">
    <source>
        <dbReference type="Proteomes" id="UP000250796"/>
    </source>
</evidence>
<feature type="binding site" evidence="7">
    <location>
        <position position="96"/>
    </location>
    <ligand>
        <name>Zn(2+)</name>
        <dbReference type="ChEBI" id="CHEBI:29105"/>
    </ligand>
</feature>
<dbReference type="GO" id="GO:0000976">
    <property type="term" value="F:transcription cis-regulatory region binding"/>
    <property type="evidence" value="ECO:0007669"/>
    <property type="project" value="TreeGrafter"/>
</dbReference>
<dbReference type="GO" id="GO:1900376">
    <property type="term" value="P:regulation of secondary metabolite biosynthetic process"/>
    <property type="evidence" value="ECO:0007669"/>
    <property type="project" value="TreeGrafter"/>
</dbReference>
<comment type="similarity">
    <text evidence="1">Belongs to the Fur family.</text>
</comment>
<dbReference type="InterPro" id="IPR036388">
    <property type="entry name" value="WH-like_DNA-bd_sf"/>
</dbReference>
<dbReference type="RefSeq" id="WP_169700009.1">
    <property type="nucleotide sequence ID" value="NZ_LS974202.1"/>
</dbReference>
<comment type="cofactor">
    <cofactor evidence="7">
        <name>Zn(2+)</name>
        <dbReference type="ChEBI" id="CHEBI:29105"/>
    </cofactor>
    <text evidence="7">Binds 1 zinc ion per subunit.</text>
</comment>
<dbReference type="InterPro" id="IPR043135">
    <property type="entry name" value="Fur_C"/>
</dbReference>
<evidence type="ECO:0000256" key="6">
    <source>
        <dbReference type="ARBA" id="ARBA00023163"/>
    </source>
</evidence>
<keyword evidence="9" id="KW-1185">Reference proteome</keyword>
<keyword evidence="6" id="KW-0804">Transcription</keyword>
<keyword evidence="5" id="KW-0238">DNA-binding</keyword>
<dbReference type="KEGG" id="minf:MESINF_2428"/>
<feature type="binding site" evidence="7">
    <location>
        <position position="93"/>
    </location>
    <ligand>
        <name>Zn(2+)</name>
        <dbReference type="ChEBI" id="CHEBI:29105"/>
    </ligand>
</feature>
<dbReference type="SUPFAM" id="SSF46785">
    <property type="entry name" value="Winged helix' DNA-binding domain"/>
    <property type="match status" value="1"/>
</dbReference>
<name>A0A7Z7LH36_9BACT</name>
<dbReference type="AlphaFoldDB" id="A0A7Z7LH36"/>
<keyword evidence="2" id="KW-0678">Repressor</keyword>
<dbReference type="PANTHER" id="PTHR33202:SF7">
    <property type="entry name" value="FERRIC UPTAKE REGULATION PROTEIN"/>
    <property type="match status" value="1"/>
</dbReference>
<sequence>MEIEETIALLKSRGYRITPQRVAILRILKDNTCHPNVEDVFRSVIKIYPNISMATVYNVMEVLEREGIVKEIAVSNVSRRYDPNVNPHGHFICRVCEKVFDVSLSNMRSLGKCIPHEFDEFAIESLEVIYRGVCKDCKDKT</sequence>
<dbReference type="GO" id="GO:0045892">
    <property type="term" value="P:negative regulation of DNA-templated transcription"/>
    <property type="evidence" value="ECO:0007669"/>
    <property type="project" value="TreeGrafter"/>
</dbReference>
<evidence type="ECO:0000313" key="8">
    <source>
        <dbReference type="EMBL" id="SSC13868.1"/>
    </source>
</evidence>
<keyword evidence="3 7" id="KW-0862">Zinc</keyword>
<dbReference type="InterPro" id="IPR002481">
    <property type="entry name" value="FUR"/>
</dbReference>
<evidence type="ECO:0000256" key="3">
    <source>
        <dbReference type="ARBA" id="ARBA00022833"/>
    </source>
</evidence>
<feature type="binding site" evidence="7">
    <location>
        <position position="137"/>
    </location>
    <ligand>
        <name>Zn(2+)</name>
        <dbReference type="ChEBI" id="CHEBI:29105"/>
    </ligand>
</feature>
<dbReference type="GO" id="GO:0008270">
    <property type="term" value="F:zinc ion binding"/>
    <property type="evidence" value="ECO:0007669"/>
    <property type="project" value="TreeGrafter"/>
</dbReference>
<feature type="binding site" evidence="7">
    <location>
        <position position="134"/>
    </location>
    <ligand>
        <name>Zn(2+)</name>
        <dbReference type="ChEBI" id="CHEBI:29105"/>
    </ligand>
</feature>
<dbReference type="Pfam" id="PF01475">
    <property type="entry name" value="FUR"/>
    <property type="match status" value="1"/>
</dbReference>
<keyword evidence="7" id="KW-0479">Metal-binding</keyword>
<keyword evidence="4" id="KW-0805">Transcription regulation</keyword>
<evidence type="ECO:0000256" key="1">
    <source>
        <dbReference type="ARBA" id="ARBA00007957"/>
    </source>
</evidence>
<protein>
    <submittedName>
        <fullName evidence="8">Fe2+/Zn2+ uptake regulation protein</fullName>
    </submittedName>
</protein>
<evidence type="ECO:0000256" key="5">
    <source>
        <dbReference type="ARBA" id="ARBA00023125"/>
    </source>
</evidence>
<gene>
    <name evidence="8" type="ORF">MESINF_2428</name>
</gene>
<dbReference type="Gene3D" id="3.30.1490.190">
    <property type="match status" value="1"/>
</dbReference>
<evidence type="ECO:0000256" key="4">
    <source>
        <dbReference type="ARBA" id="ARBA00023015"/>
    </source>
</evidence>
<reference evidence="8 9" key="1">
    <citation type="submission" date="2017-01" db="EMBL/GenBank/DDBJ databases">
        <authorList>
            <person name="Erauso G."/>
        </authorList>
    </citation>
    <scope>NUCLEOTIDE SEQUENCE [LARGE SCALE GENOMIC DNA]</scope>
    <source>
        <strain evidence="8">MESINF1</strain>
    </source>
</reference>